<dbReference type="PANTHER" id="PTHR37940">
    <property type="entry name" value="LYSINE--TRNA LIGASE"/>
    <property type="match status" value="1"/>
</dbReference>
<dbReference type="AlphaFoldDB" id="A0A937W6I3"/>
<evidence type="ECO:0000256" key="4">
    <source>
        <dbReference type="ARBA" id="ARBA00022598"/>
    </source>
</evidence>
<evidence type="ECO:0000256" key="7">
    <source>
        <dbReference type="ARBA" id="ARBA00022917"/>
    </source>
</evidence>
<reference evidence="9" key="1">
    <citation type="submission" date="2019-03" db="EMBL/GenBank/DDBJ databases">
        <title>Lake Tanganyika Metagenome-Assembled Genomes (MAGs).</title>
        <authorList>
            <person name="Tran P."/>
        </authorList>
    </citation>
    <scope>NUCLEOTIDE SEQUENCE</scope>
    <source>
        <strain evidence="9">K_DeepCast_65m_m2_066</strain>
    </source>
</reference>
<evidence type="ECO:0000256" key="5">
    <source>
        <dbReference type="ARBA" id="ARBA00022741"/>
    </source>
</evidence>
<dbReference type="PANTHER" id="PTHR37940:SF1">
    <property type="entry name" value="LYSINE--TRNA LIGASE"/>
    <property type="match status" value="1"/>
</dbReference>
<evidence type="ECO:0000256" key="2">
    <source>
        <dbReference type="ARBA" id="ARBA00005594"/>
    </source>
</evidence>
<evidence type="ECO:0000256" key="3">
    <source>
        <dbReference type="ARBA" id="ARBA00022490"/>
    </source>
</evidence>
<dbReference type="InterPro" id="IPR002904">
    <property type="entry name" value="Lys-tRNA-ligase"/>
</dbReference>
<comment type="caution">
    <text evidence="9">The sequence shown here is derived from an EMBL/GenBank/DDBJ whole genome shotgun (WGS) entry which is preliminary data.</text>
</comment>
<evidence type="ECO:0000313" key="9">
    <source>
        <dbReference type="EMBL" id="MBM3226075.1"/>
    </source>
</evidence>
<dbReference type="GO" id="GO:0005524">
    <property type="term" value="F:ATP binding"/>
    <property type="evidence" value="ECO:0007669"/>
    <property type="project" value="UniProtKB-KW"/>
</dbReference>
<evidence type="ECO:0000313" key="10">
    <source>
        <dbReference type="Proteomes" id="UP000712673"/>
    </source>
</evidence>
<proteinExistence type="inferred from homology"/>
<accession>A0A937W6I3</accession>
<keyword evidence="8" id="KW-0030">Aminoacyl-tRNA synthetase</keyword>
<keyword evidence="4" id="KW-0436">Ligase</keyword>
<keyword evidence="5" id="KW-0547">Nucleotide-binding</keyword>
<keyword evidence="7" id="KW-0648">Protein biosynthesis</keyword>
<protein>
    <submittedName>
        <fullName evidence="9">Uncharacterized protein</fullName>
    </submittedName>
</protein>
<dbReference type="SUPFAM" id="SSF48163">
    <property type="entry name" value="An anticodon-binding domain of class I aminoacyl-tRNA synthetases"/>
    <property type="match status" value="1"/>
</dbReference>
<gene>
    <name evidence="9" type="ORF">FJZ47_20090</name>
</gene>
<dbReference type="GO" id="GO:0006430">
    <property type="term" value="P:lysyl-tRNA aminoacylation"/>
    <property type="evidence" value="ECO:0007669"/>
    <property type="project" value="InterPro"/>
</dbReference>
<organism evidence="9 10">
    <name type="scientific">Tectimicrobiota bacterium</name>
    <dbReference type="NCBI Taxonomy" id="2528274"/>
    <lineage>
        <taxon>Bacteria</taxon>
        <taxon>Pseudomonadati</taxon>
        <taxon>Nitrospinota/Tectimicrobiota group</taxon>
        <taxon>Candidatus Tectimicrobiota</taxon>
    </lineage>
</organism>
<sequence>MDGDTIHALVYALAEEVALPAKALFEAIYVALLDQPRGPRIGWFLSSLDHDFVCTRLHDTAMLEG</sequence>
<keyword evidence="3" id="KW-0963">Cytoplasm</keyword>
<dbReference type="GO" id="GO:0000049">
    <property type="term" value="F:tRNA binding"/>
    <property type="evidence" value="ECO:0007669"/>
    <property type="project" value="InterPro"/>
</dbReference>
<comment type="subcellular location">
    <subcellularLocation>
        <location evidence="1">Cytoplasm</location>
    </subcellularLocation>
</comment>
<dbReference type="InterPro" id="IPR008925">
    <property type="entry name" value="aa_tRNA-synth_I_cd-bd_sf"/>
</dbReference>
<evidence type="ECO:0000256" key="6">
    <source>
        <dbReference type="ARBA" id="ARBA00022840"/>
    </source>
</evidence>
<keyword evidence="6" id="KW-0067">ATP-binding</keyword>
<dbReference type="InterPro" id="IPR020751">
    <property type="entry name" value="aa-tRNA-synth_I_codon-bd_sub2"/>
</dbReference>
<dbReference type="GO" id="GO:0004824">
    <property type="term" value="F:lysine-tRNA ligase activity"/>
    <property type="evidence" value="ECO:0007669"/>
    <property type="project" value="InterPro"/>
</dbReference>
<comment type="similarity">
    <text evidence="2">Belongs to the class-I aminoacyl-tRNA synthetase family.</text>
</comment>
<evidence type="ECO:0000256" key="1">
    <source>
        <dbReference type="ARBA" id="ARBA00004496"/>
    </source>
</evidence>
<dbReference type="Gene3D" id="1.10.10.350">
    <property type="match status" value="1"/>
</dbReference>
<dbReference type="EMBL" id="VGLS01000779">
    <property type="protein sequence ID" value="MBM3226075.1"/>
    <property type="molecule type" value="Genomic_DNA"/>
</dbReference>
<name>A0A937W6I3_UNCTE</name>
<dbReference type="Proteomes" id="UP000712673">
    <property type="component" value="Unassembled WGS sequence"/>
</dbReference>
<evidence type="ECO:0000256" key="8">
    <source>
        <dbReference type="ARBA" id="ARBA00023146"/>
    </source>
</evidence>
<dbReference type="GO" id="GO:0005737">
    <property type="term" value="C:cytoplasm"/>
    <property type="evidence" value="ECO:0007669"/>
    <property type="project" value="UniProtKB-SubCell"/>
</dbReference>